<dbReference type="InterPro" id="IPR013766">
    <property type="entry name" value="Thioredoxin_domain"/>
</dbReference>
<feature type="domain" description="Thioredoxin" evidence="3">
    <location>
        <begin position="42"/>
        <end position="209"/>
    </location>
</feature>
<evidence type="ECO:0000259" key="3">
    <source>
        <dbReference type="PROSITE" id="PS51352"/>
    </source>
</evidence>
<dbReference type="PANTHER" id="PTHR12151">
    <property type="entry name" value="ELECTRON TRANSPORT PROTIN SCO1/SENC FAMILY MEMBER"/>
    <property type="match status" value="1"/>
</dbReference>
<dbReference type="EMBL" id="MLJW01005237">
    <property type="protein sequence ID" value="OIQ68554.1"/>
    <property type="molecule type" value="Genomic_DNA"/>
</dbReference>
<keyword evidence="2" id="KW-0186">Copper</keyword>
<dbReference type="InterPro" id="IPR003782">
    <property type="entry name" value="SCO1/SenC"/>
</dbReference>
<evidence type="ECO:0000256" key="1">
    <source>
        <dbReference type="ARBA" id="ARBA00010996"/>
    </source>
</evidence>
<dbReference type="Gene3D" id="3.40.30.10">
    <property type="entry name" value="Glutaredoxin"/>
    <property type="match status" value="1"/>
</dbReference>
<reference evidence="4" key="1">
    <citation type="submission" date="2016-10" db="EMBL/GenBank/DDBJ databases">
        <title>Sequence of Gallionella enrichment culture.</title>
        <authorList>
            <person name="Poehlein A."/>
            <person name="Muehling M."/>
            <person name="Daniel R."/>
        </authorList>
    </citation>
    <scope>NUCLEOTIDE SEQUENCE</scope>
</reference>
<dbReference type="PANTHER" id="PTHR12151:SF25">
    <property type="entry name" value="LINALOOL DEHYDRATASE_ISOMERASE DOMAIN-CONTAINING PROTEIN"/>
    <property type="match status" value="1"/>
</dbReference>
<evidence type="ECO:0000313" key="4">
    <source>
        <dbReference type="EMBL" id="OIQ68554.1"/>
    </source>
</evidence>
<comment type="similarity">
    <text evidence="1">Belongs to the SCO1/2 family.</text>
</comment>
<dbReference type="SUPFAM" id="SSF52833">
    <property type="entry name" value="Thioredoxin-like"/>
    <property type="match status" value="1"/>
</dbReference>
<dbReference type="PROSITE" id="PS51352">
    <property type="entry name" value="THIOREDOXIN_2"/>
    <property type="match status" value="1"/>
</dbReference>
<sequence>MWHFWWFTVASKLSRRRLIGGTAALALLAACKSDKGWHSLVVDGALRDLSFTMTRASDGKQVTEADYRGKLVMLFFGYTFCPDVCPLTMANVATVLEKMGDKARDVAVLFTTVDPNRDTLPVLAAFTHSFGPEVDGLRGTDNALVRLTRQFRVTYSVTPATATQPYRVLHGPSIYVFDRAGHARLMVTKFYDSTADIAGVVADMERLQAEG</sequence>
<name>A0A1J5PBI1_9ZZZZ</name>
<evidence type="ECO:0000256" key="2">
    <source>
        <dbReference type="ARBA" id="ARBA00023008"/>
    </source>
</evidence>
<dbReference type="Pfam" id="PF02630">
    <property type="entry name" value="SCO1-SenC"/>
    <property type="match status" value="1"/>
</dbReference>
<accession>A0A1J5PBI1</accession>
<organism evidence="4">
    <name type="scientific">mine drainage metagenome</name>
    <dbReference type="NCBI Taxonomy" id="410659"/>
    <lineage>
        <taxon>unclassified sequences</taxon>
        <taxon>metagenomes</taxon>
        <taxon>ecological metagenomes</taxon>
    </lineage>
</organism>
<dbReference type="CDD" id="cd02968">
    <property type="entry name" value="SCO"/>
    <property type="match status" value="1"/>
</dbReference>
<gene>
    <name evidence="4" type="ORF">GALL_498500</name>
</gene>
<dbReference type="AlphaFoldDB" id="A0A1J5PBI1"/>
<dbReference type="InterPro" id="IPR036249">
    <property type="entry name" value="Thioredoxin-like_sf"/>
</dbReference>
<comment type="caution">
    <text evidence="4">The sequence shown here is derived from an EMBL/GenBank/DDBJ whole genome shotgun (WGS) entry which is preliminary data.</text>
</comment>
<proteinExistence type="inferred from homology"/>
<protein>
    <submittedName>
        <fullName evidence="4">SCO1/SenC</fullName>
    </submittedName>
</protein>